<gene>
    <name evidence="1" type="ORF">SDC9_212655</name>
</gene>
<dbReference type="EMBL" id="VSSQ01146410">
    <property type="protein sequence ID" value="MPN64877.1"/>
    <property type="molecule type" value="Genomic_DNA"/>
</dbReference>
<evidence type="ECO:0000313" key="1">
    <source>
        <dbReference type="EMBL" id="MPN64877.1"/>
    </source>
</evidence>
<comment type="caution">
    <text evidence="1">The sequence shown here is derived from an EMBL/GenBank/DDBJ whole genome shotgun (WGS) entry which is preliminary data.</text>
</comment>
<accession>A0A645JNF7</accession>
<dbReference type="AlphaFoldDB" id="A0A645JNF7"/>
<dbReference type="SUPFAM" id="SSF47954">
    <property type="entry name" value="Cyclin-like"/>
    <property type="match status" value="1"/>
</dbReference>
<sequence length="92" mass="10306">MLKICVEGMRSERDEKVILRAGSLWSEYLASDTHFPHLTNAQVTALAAALEYVACQAEDISVTKLEICRKYGVSMLRFNGALAKISEKERKT</sequence>
<organism evidence="1">
    <name type="scientific">bioreactor metagenome</name>
    <dbReference type="NCBI Taxonomy" id="1076179"/>
    <lineage>
        <taxon>unclassified sequences</taxon>
        <taxon>metagenomes</taxon>
        <taxon>ecological metagenomes</taxon>
    </lineage>
</organism>
<name>A0A645JNF7_9ZZZZ</name>
<reference evidence="1" key="1">
    <citation type="submission" date="2019-08" db="EMBL/GenBank/DDBJ databases">
        <authorList>
            <person name="Kucharzyk K."/>
            <person name="Murdoch R.W."/>
            <person name="Higgins S."/>
            <person name="Loffler F."/>
        </authorList>
    </citation>
    <scope>NUCLEOTIDE SEQUENCE</scope>
</reference>
<dbReference type="InterPro" id="IPR036915">
    <property type="entry name" value="Cyclin-like_sf"/>
</dbReference>
<proteinExistence type="predicted"/>
<protein>
    <submittedName>
        <fullName evidence="1">Uncharacterized protein</fullName>
    </submittedName>
</protein>